<dbReference type="PANTHER" id="PTHR48090">
    <property type="entry name" value="UNDECAPRENYL-PHOSPHATE 4-DEOXY-4-FORMAMIDO-L-ARABINOSE TRANSFERASE-RELATED"/>
    <property type="match status" value="1"/>
</dbReference>
<dbReference type="Gene3D" id="3.90.550.10">
    <property type="entry name" value="Spore Coat Polysaccharide Biosynthesis Protein SpsA, Chain A"/>
    <property type="match status" value="1"/>
</dbReference>
<dbReference type="InterPro" id="IPR001173">
    <property type="entry name" value="Glyco_trans_2-like"/>
</dbReference>
<evidence type="ECO:0000313" key="2">
    <source>
        <dbReference type="EMBL" id="PJA61947.1"/>
    </source>
</evidence>
<sequence>MGKDFSCSVIIPCHNEEENIAECIERIPKMGNFTEIIVVDDGSTDKTKDVVQKMLANPNNLKLISYSPNKGKGFAVRKGFDEAKGDVLMILDADMSVPPEELPLFFSPIAKGEAEAVNGTRLIYPMEKGAMSHFRHFGNKIFALIFAWLMKRRITDTLCGTKAILKKHYERIQMGRCPWGDFDILIGIAKLNLKMKEIPIHYKRRRKGKSKMRIFKDGGVFLRMCWYGVKELKLRISMI</sequence>
<evidence type="ECO:0000259" key="1">
    <source>
        <dbReference type="Pfam" id="PF00535"/>
    </source>
</evidence>
<accession>A0A2M7YG53</accession>
<dbReference type="InterPro" id="IPR029044">
    <property type="entry name" value="Nucleotide-diphossugar_trans"/>
</dbReference>
<comment type="caution">
    <text evidence="2">The sequence shown here is derived from an EMBL/GenBank/DDBJ whole genome shotgun (WGS) entry which is preliminary data.</text>
</comment>
<evidence type="ECO:0000313" key="3">
    <source>
        <dbReference type="Proteomes" id="UP000229213"/>
    </source>
</evidence>
<protein>
    <recommendedName>
        <fullName evidence="1">Glycosyltransferase 2-like domain-containing protein</fullName>
    </recommendedName>
</protein>
<feature type="domain" description="Glycosyltransferase 2-like" evidence="1">
    <location>
        <begin position="8"/>
        <end position="167"/>
    </location>
</feature>
<dbReference type="EMBL" id="PFWI01000121">
    <property type="protein sequence ID" value="PJA61947.1"/>
    <property type="molecule type" value="Genomic_DNA"/>
</dbReference>
<dbReference type="InterPro" id="IPR050256">
    <property type="entry name" value="Glycosyltransferase_2"/>
</dbReference>
<dbReference type="Pfam" id="PF00535">
    <property type="entry name" value="Glycos_transf_2"/>
    <property type="match status" value="1"/>
</dbReference>
<reference evidence="3" key="1">
    <citation type="submission" date="2017-09" db="EMBL/GenBank/DDBJ databases">
        <title>Depth-based differentiation of microbial function through sediment-hosted aquifers and enrichment of novel symbionts in the deep terrestrial subsurface.</title>
        <authorList>
            <person name="Probst A.J."/>
            <person name="Ladd B."/>
            <person name="Jarett J.K."/>
            <person name="Geller-Mcgrath D.E."/>
            <person name="Sieber C.M.K."/>
            <person name="Emerson J.B."/>
            <person name="Anantharaman K."/>
            <person name="Thomas B.C."/>
            <person name="Malmstrom R."/>
            <person name="Stieglmeier M."/>
            <person name="Klingl A."/>
            <person name="Woyke T."/>
            <person name="Ryan C.M."/>
            <person name="Banfield J.F."/>
        </authorList>
    </citation>
    <scope>NUCLEOTIDE SEQUENCE [LARGE SCALE GENOMIC DNA]</scope>
</reference>
<dbReference type="Proteomes" id="UP000229213">
    <property type="component" value="Unassembled WGS sequence"/>
</dbReference>
<dbReference type="CDD" id="cd04179">
    <property type="entry name" value="DPM_DPG-synthase_like"/>
    <property type="match status" value="1"/>
</dbReference>
<dbReference type="AlphaFoldDB" id="A0A2M7YG53"/>
<dbReference type="PANTHER" id="PTHR48090:SF7">
    <property type="entry name" value="RFBJ PROTEIN"/>
    <property type="match status" value="1"/>
</dbReference>
<name>A0A2M7YG53_9BACT</name>
<proteinExistence type="predicted"/>
<dbReference type="SUPFAM" id="SSF53448">
    <property type="entry name" value="Nucleotide-diphospho-sugar transferases"/>
    <property type="match status" value="1"/>
</dbReference>
<organism evidence="2 3">
    <name type="scientific">bacterium (Candidatus Ratteibacteria) CG_4_9_14_3_um_filter_41_21</name>
    <dbReference type="NCBI Taxonomy" id="2014289"/>
    <lineage>
        <taxon>Bacteria</taxon>
        <taxon>Candidatus Ratteibacteria</taxon>
    </lineage>
</organism>
<gene>
    <name evidence="2" type="ORF">CO162_03655</name>
</gene>